<dbReference type="RefSeq" id="XP_452430.1">
    <property type="nucleotide sequence ID" value="XM_452430.1"/>
</dbReference>
<dbReference type="RefSeq" id="XP_451198.1">
    <property type="nucleotide sequence ID" value="XM_451198.1"/>
</dbReference>
<evidence type="ECO:0000313" key="4">
    <source>
        <dbReference type="Proteomes" id="UP000000598"/>
    </source>
</evidence>
<proteinExistence type="predicted"/>
<name>Q6CUF9_KLULA</name>
<feature type="coiled-coil region" evidence="1">
    <location>
        <begin position="55"/>
        <end position="82"/>
    </location>
</feature>
<dbReference type="InParanoid" id="Q6CUF9"/>
<dbReference type="Proteomes" id="UP000000598">
    <property type="component" value="Chromosome A"/>
</dbReference>
<evidence type="ECO:0000313" key="2">
    <source>
        <dbReference type="EMBL" id="CAH01281.1"/>
    </source>
</evidence>
<gene>
    <name evidence="3" type="ORF">KLLA0_A04521g</name>
    <name evidence="2" type="ORF">KLLA0_C05148g</name>
</gene>
<accession>Q6CUF9</accession>
<dbReference type="PaxDb" id="284590-Q6CUF9"/>
<dbReference type="AlphaFoldDB" id="Q6CUF9"/>
<dbReference type="GeneID" id="2896831"/>
<dbReference type="KEGG" id="kla:KLLA0_A04521g"/>
<evidence type="ECO:0000313" key="3">
    <source>
        <dbReference type="EMBL" id="CAH02786.1"/>
    </source>
</evidence>
<keyword evidence="4" id="KW-1185">Reference proteome</keyword>
<dbReference type="HOGENOM" id="CLU_1094052_0_0_1"/>
<dbReference type="EMBL" id="CR382123">
    <property type="protein sequence ID" value="CAH01281.1"/>
    <property type="molecule type" value="Genomic_DNA"/>
</dbReference>
<dbReference type="EMBL" id="CR382121">
    <property type="protein sequence ID" value="CAH02786.1"/>
    <property type="molecule type" value="Genomic_DNA"/>
</dbReference>
<dbReference type="GeneID" id="2892363"/>
<reference evidence="2 4" key="1">
    <citation type="journal article" date="2004" name="Nature">
        <title>Genome evolution in yeasts.</title>
        <authorList>
            <consortium name="Genolevures"/>
            <person name="Dujon B."/>
            <person name="Sherman D."/>
            <person name="Fischer G."/>
            <person name="Durrens P."/>
            <person name="Casaregola S."/>
            <person name="Lafontaine I."/>
            <person name="de Montigny J."/>
            <person name="Marck C."/>
            <person name="Neuveglise C."/>
            <person name="Talla E."/>
            <person name="Goffard N."/>
            <person name="Frangeul L."/>
            <person name="Aigle M."/>
            <person name="Anthouard V."/>
            <person name="Babour A."/>
            <person name="Barbe V."/>
            <person name="Barnay S."/>
            <person name="Blanchin S."/>
            <person name="Beckerich J.M."/>
            <person name="Beyne E."/>
            <person name="Bleykasten C."/>
            <person name="Boisrame A."/>
            <person name="Boyer J."/>
            <person name="Cattolico L."/>
            <person name="Confanioleri F."/>
            <person name="de Daruvar A."/>
            <person name="Despons L."/>
            <person name="Fabre E."/>
            <person name="Fairhead C."/>
            <person name="Ferry-Dumazet H."/>
            <person name="Groppi A."/>
            <person name="Hantraye F."/>
            <person name="Hennequin C."/>
            <person name="Jauniaux N."/>
            <person name="Joyet P."/>
            <person name="Kachouri R."/>
            <person name="Kerrest A."/>
            <person name="Koszul R."/>
            <person name="Lemaire M."/>
            <person name="Lesur I."/>
            <person name="Ma L."/>
            <person name="Muller H."/>
            <person name="Nicaud J.M."/>
            <person name="Nikolski M."/>
            <person name="Oztas S."/>
            <person name="Ozier-Kalogeropoulos O."/>
            <person name="Pellenz S."/>
            <person name="Potier S."/>
            <person name="Richard G.F."/>
            <person name="Straub M.L."/>
            <person name="Suleau A."/>
            <person name="Swennene D."/>
            <person name="Tekaia F."/>
            <person name="Wesolowski-Louvel M."/>
            <person name="Westhof E."/>
            <person name="Wirth B."/>
            <person name="Zeniou-Meyer M."/>
            <person name="Zivanovic I."/>
            <person name="Bolotin-Fukuhara M."/>
            <person name="Thierry A."/>
            <person name="Bouchier C."/>
            <person name="Caudron B."/>
            <person name="Scarpelli C."/>
            <person name="Gaillardin C."/>
            <person name="Weissenbach J."/>
            <person name="Wincker P."/>
            <person name="Souciet J.L."/>
        </authorList>
    </citation>
    <scope>NUCLEOTIDE SEQUENCE [LARGE SCALE GENOMIC DNA]</scope>
    <source>
        <strain evidence="4">ATCC 8585 / CBS 2359 / DSM 70799 / NBRC 1267 / NRRL Y-1140 / WM37</strain>
        <strain evidence="2">NRRL Y-1140</strain>
    </source>
</reference>
<reference evidence="2" key="2">
    <citation type="submission" date="2008-09" db="EMBL/GenBank/DDBJ databases">
        <authorList>
            <person name="Genoscope - CEA"/>
        </authorList>
    </citation>
    <scope>NUCLEOTIDE SEQUENCE</scope>
    <source>
        <strain>NRRL Y-1140</strain>
    </source>
</reference>
<dbReference type="eggNOG" id="ENOG502SCQR">
    <property type="taxonomic scope" value="Eukaryota"/>
</dbReference>
<dbReference type="Proteomes" id="UP000000598">
    <property type="component" value="Chromosome C"/>
</dbReference>
<protein>
    <submittedName>
        <fullName evidence="3">KLLA0A04521p</fullName>
    </submittedName>
    <submittedName>
        <fullName evidence="2">KLLA0C05148p</fullName>
    </submittedName>
</protein>
<dbReference type="KEGG" id="kla:KLLA0_C05148g"/>
<organism evidence="4">
    <name type="scientific">Kluyveromyces lactis (strain ATCC 8585 / CBS 2359 / DSM 70799 / NBRC 1267 / NRRL Y-1140 / WM37)</name>
    <name type="common">Yeast</name>
    <name type="synonym">Candida sphaerica</name>
    <dbReference type="NCBI Taxonomy" id="284590"/>
    <lineage>
        <taxon>Eukaryota</taxon>
        <taxon>Fungi</taxon>
        <taxon>Dikarya</taxon>
        <taxon>Ascomycota</taxon>
        <taxon>Saccharomycotina</taxon>
        <taxon>Saccharomycetes</taxon>
        <taxon>Saccharomycetales</taxon>
        <taxon>Saccharomycetaceae</taxon>
        <taxon>Kluyveromyces</taxon>
    </lineage>
</organism>
<evidence type="ECO:0000256" key="1">
    <source>
        <dbReference type="SAM" id="Coils"/>
    </source>
</evidence>
<sequence length="259" mass="29816">MSKKFSSIADAVKYINDELTKKGYLKDDKLQCSASNESSSEKEQLDRDKLVVNVINKLLQRVDNLQDRLKDQDLQLRKAQDKLIERTHFIKSEHNKSANTPEKERKVTKITKIQYREKDTKYLEAKIRKLRLELEDQSSQLRQYADGDRPNITWGTSLGHLTVGKLMYSRDAVEANQIDMLSDKLSDVIDINTSLSQDLDAATRLISNMNKTIYTKFVLQIPDTTSKTVTVDKSDHHEASSQALNELTRDWEDIKSQLP</sequence>
<keyword evidence="1" id="KW-0175">Coiled coil</keyword>